<evidence type="ECO:0000313" key="2">
    <source>
        <dbReference type="EMBL" id="SFE54854.1"/>
    </source>
</evidence>
<dbReference type="RefSeq" id="WP_093918145.1">
    <property type="nucleotide sequence ID" value="NZ_FONW01000001.1"/>
</dbReference>
<evidence type="ECO:0000313" key="3">
    <source>
        <dbReference type="Proteomes" id="UP000198964"/>
    </source>
</evidence>
<keyword evidence="3" id="KW-1185">Reference proteome</keyword>
<dbReference type="InterPro" id="IPR001387">
    <property type="entry name" value="Cro/C1-type_HTH"/>
</dbReference>
<proteinExistence type="predicted"/>
<dbReference type="InterPro" id="IPR010982">
    <property type="entry name" value="Lambda_DNA-bd_dom_sf"/>
</dbReference>
<organism evidence="2 3">
    <name type="scientific">Sunxiuqinia elliptica</name>
    <dbReference type="NCBI Taxonomy" id="655355"/>
    <lineage>
        <taxon>Bacteria</taxon>
        <taxon>Pseudomonadati</taxon>
        <taxon>Bacteroidota</taxon>
        <taxon>Bacteroidia</taxon>
        <taxon>Marinilabiliales</taxon>
        <taxon>Prolixibacteraceae</taxon>
        <taxon>Sunxiuqinia</taxon>
    </lineage>
</organism>
<sequence length="127" mass="14695">MLHYNLRYLLEIKGIANPYNFLIKLGLTPNVATRSLNGKVTQLKLNHLSSICRALHCTPNDLMEWEDDGQEPLPDNHPLQALVREQLPLNIRGQLRELSFDQLKEVRSLITRLKESENNQNNREPKS</sequence>
<dbReference type="Pfam" id="PF13443">
    <property type="entry name" value="HTH_26"/>
    <property type="match status" value="1"/>
</dbReference>
<gene>
    <name evidence="2" type="ORF">SAMN05216283_101401</name>
</gene>
<dbReference type="SUPFAM" id="SSF47413">
    <property type="entry name" value="lambda repressor-like DNA-binding domains"/>
    <property type="match status" value="1"/>
</dbReference>
<dbReference type="STRING" id="655355.SAMN05216283_101401"/>
<dbReference type="AlphaFoldDB" id="A0A1I2BFA2"/>
<dbReference type="Proteomes" id="UP000198964">
    <property type="component" value="Unassembled WGS sequence"/>
</dbReference>
<dbReference type="EMBL" id="FONW01000001">
    <property type="protein sequence ID" value="SFE54854.1"/>
    <property type="molecule type" value="Genomic_DNA"/>
</dbReference>
<accession>A0A1I2BFA2</accession>
<name>A0A1I2BFA2_9BACT</name>
<keyword evidence="2" id="KW-0238">DNA-binding</keyword>
<dbReference type="GO" id="GO:0003677">
    <property type="term" value="F:DNA binding"/>
    <property type="evidence" value="ECO:0007669"/>
    <property type="project" value="UniProtKB-KW"/>
</dbReference>
<reference evidence="2 3" key="1">
    <citation type="submission" date="2016-10" db="EMBL/GenBank/DDBJ databases">
        <authorList>
            <person name="de Groot N.N."/>
        </authorList>
    </citation>
    <scope>NUCLEOTIDE SEQUENCE [LARGE SCALE GENOMIC DNA]</scope>
    <source>
        <strain evidence="2 3">CGMCC 1.9156</strain>
    </source>
</reference>
<evidence type="ECO:0000259" key="1">
    <source>
        <dbReference type="Pfam" id="PF13443"/>
    </source>
</evidence>
<feature type="domain" description="HTH cro/C1-type" evidence="1">
    <location>
        <begin position="5"/>
        <end position="68"/>
    </location>
</feature>
<protein>
    <submittedName>
        <fullName evidence="2">Cro/C1-type HTH DNA-binding domain-containing protein</fullName>
    </submittedName>
</protein>